<comment type="caution">
    <text evidence="4">The sequence shown here is derived from an EMBL/GenBank/DDBJ whole genome shotgun (WGS) entry which is preliminary data.</text>
</comment>
<evidence type="ECO:0000313" key="4">
    <source>
        <dbReference type="EMBL" id="GAA0211912.1"/>
    </source>
</evidence>
<proteinExistence type="predicted"/>
<dbReference type="RefSeq" id="WP_304987081.1">
    <property type="nucleotide sequence ID" value="NZ_BAAACR010000008.1"/>
</dbReference>
<evidence type="ECO:0000313" key="5">
    <source>
        <dbReference type="Proteomes" id="UP001500399"/>
    </source>
</evidence>
<feature type="region of interest" description="Disordered" evidence="1">
    <location>
        <begin position="230"/>
        <end position="251"/>
    </location>
</feature>
<feature type="transmembrane region" description="Helical" evidence="2">
    <location>
        <begin position="201"/>
        <end position="221"/>
    </location>
</feature>
<gene>
    <name evidence="4" type="ORF">GCM10008919_14020</name>
</gene>
<keyword evidence="2" id="KW-0812">Transmembrane</keyword>
<evidence type="ECO:0000256" key="1">
    <source>
        <dbReference type="SAM" id="MobiDB-lite"/>
    </source>
</evidence>
<keyword evidence="3" id="KW-0732">Signal</keyword>
<dbReference type="Proteomes" id="UP001500399">
    <property type="component" value="Unassembled WGS sequence"/>
</dbReference>
<name>A0ABP3CPE0_9FIRM</name>
<evidence type="ECO:0000256" key="2">
    <source>
        <dbReference type="SAM" id="Phobius"/>
    </source>
</evidence>
<keyword evidence="2" id="KW-0472">Membrane</keyword>
<reference evidence="5" key="1">
    <citation type="journal article" date="2019" name="Int. J. Syst. Evol. Microbiol.">
        <title>The Global Catalogue of Microorganisms (GCM) 10K type strain sequencing project: providing services to taxonomists for standard genome sequencing and annotation.</title>
        <authorList>
            <consortium name="The Broad Institute Genomics Platform"/>
            <consortium name="The Broad Institute Genome Sequencing Center for Infectious Disease"/>
            <person name="Wu L."/>
            <person name="Ma J."/>
        </authorList>
    </citation>
    <scope>NUCLEOTIDE SEQUENCE [LARGE SCALE GENOMIC DNA]</scope>
    <source>
        <strain evidence="5">JCM 8542</strain>
    </source>
</reference>
<evidence type="ECO:0000256" key="3">
    <source>
        <dbReference type="SAM" id="SignalP"/>
    </source>
</evidence>
<accession>A0ABP3CPE0</accession>
<dbReference type="EMBL" id="BAAACR010000008">
    <property type="protein sequence ID" value="GAA0211912.1"/>
    <property type="molecule type" value="Genomic_DNA"/>
</dbReference>
<keyword evidence="2" id="KW-1133">Transmembrane helix</keyword>
<keyword evidence="5" id="KW-1185">Reference proteome</keyword>
<feature type="chain" id="PRO_5045200882" description="DUF3153 domain-containing protein" evidence="3">
    <location>
        <begin position="31"/>
        <end position="251"/>
    </location>
</feature>
<feature type="signal peptide" evidence="3">
    <location>
        <begin position="1"/>
        <end position="30"/>
    </location>
</feature>
<sequence length="251" mass="27254">MFLIRCTHAMRTVLAAAMLGVLALTSGCFSGDVDVVINEDGSADLKTTLISVPMLAEIVEQSKTATTAKNPDAQVTPVTKENMSGYEITEHYATVEKLSENDFFKANEGKNTGITANKSLFYTDYNFDLLFEGSQNGGGAGAFASNITFTYQMTLPVAPTSSNADRSEDDGKQLTWNLGKTLVTGESSKIEVAFRIWNKTAIIGAVVLVVVLLGACAFFFLRRRKETEEEPQQVIEDAPIDVTPNETNVKN</sequence>
<dbReference type="PROSITE" id="PS51257">
    <property type="entry name" value="PROKAR_LIPOPROTEIN"/>
    <property type="match status" value="1"/>
</dbReference>
<organism evidence="4 5">
    <name type="scientific">Selenomonas dianae</name>
    <dbReference type="NCBI Taxonomy" id="135079"/>
    <lineage>
        <taxon>Bacteria</taxon>
        <taxon>Bacillati</taxon>
        <taxon>Bacillota</taxon>
        <taxon>Negativicutes</taxon>
        <taxon>Selenomonadales</taxon>
        <taxon>Selenomonadaceae</taxon>
        <taxon>Selenomonas</taxon>
    </lineage>
</organism>
<protein>
    <recommendedName>
        <fullName evidence="6">DUF3153 domain-containing protein</fullName>
    </recommendedName>
</protein>
<evidence type="ECO:0008006" key="6">
    <source>
        <dbReference type="Google" id="ProtNLM"/>
    </source>
</evidence>